<dbReference type="Gene3D" id="1.10.760.10">
    <property type="entry name" value="Cytochrome c-like domain"/>
    <property type="match status" value="3"/>
</dbReference>
<evidence type="ECO:0000313" key="16">
    <source>
        <dbReference type="Proteomes" id="UP000091926"/>
    </source>
</evidence>
<dbReference type="RefSeq" id="WP_066655224.1">
    <property type="nucleotide sequence ID" value="NZ_CBCSCL010000008.1"/>
</dbReference>
<name>A0A193GC52_9BORD</name>
<comment type="cofactor">
    <cofactor evidence="11">
        <name>heme c</name>
        <dbReference type="ChEBI" id="CHEBI:61717"/>
    </cofactor>
    <text evidence="11">Binds 3 heme c groups covalently per subunit.</text>
</comment>
<keyword evidence="10" id="KW-0472">Membrane</keyword>
<keyword evidence="16" id="KW-1185">Reference proteome</keyword>
<evidence type="ECO:0000259" key="14">
    <source>
        <dbReference type="PROSITE" id="PS51007"/>
    </source>
</evidence>
<dbReference type="Proteomes" id="UP000091926">
    <property type="component" value="Chromosome"/>
</dbReference>
<dbReference type="PIRSF" id="PIRSF000018">
    <property type="entry name" value="Mb_ADH_cyt_c"/>
    <property type="match status" value="1"/>
</dbReference>
<dbReference type="PANTHER" id="PTHR35008:SF8">
    <property type="entry name" value="ALCOHOL DEHYDROGENASE CYTOCHROME C SUBUNIT"/>
    <property type="match status" value="1"/>
</dbReference>
<dbReference type="InterPro" id="IPR009056">
    <property type="entry name" value="Cyt_c-like_dom"/>
</dbReference>
<accession>A0A193GC52</accession>
<evidence type="ECO:0000256" key="12">
    <source>
        <dbReference type="PIRSR" id="PIRSR000018-51"/>
    </source>
</evidence>
<evidence type="ECO:0000256" key="1">
    <source>
        <dbReference type="ARBA" id="ARBA00004236"/>
    </source>
</evidence>
<keyword evidence="4 11" id="KW-0349">Heme</keyword>
<feature type="domain" description="Cytochrome c" evidence="14">
    <location>
        <begin position="44"/>
        <end position="147"/>
    </location>
</feature>
<dbReference type="SUPFAM" id="SSF46626">
    <property type="entry name" value="Cytochrome c"/>
    <property type="match status" value="3"/>
</dbReference>
<feature type="domain" description="Cytochrome c" evidence="14">
    <location>
        <begin position="347"/>
        <end position="435"/>
    </location>
</feature>
<feature type="domain" description="Cytochrome c" evidence="14">
    <location>
        <begin position="189"/>
        <end position="296"/>
    </location>
</feature>
<reference evidence="15 16" key="1">
    <citation type="submission" date="2016-06" db="EMBL/GenBank/DDBJ databases">
        <title>Complete genome sequences of Bordetella bronchialis and Bordetella flabilis.</title>
        <authorList>
            <person name="LiPuma J.J."/>
            <person name="Spilker T."/>
        </authorList>
    </citation>
    <scope>NUCLEOTIDE SEQUENCE [LARGE SCALE GENOMIC DNA]</scope>
    <source>
        <strain evidence="15 16">AU10664</strain>
    </source>
</reference>
<dbReference type="EMBL" id="CP016172">
    <property type="protein sequence ID" value="ANN76854.1"/>
    <property type="molecule type" value="Genomic_DNA"/>
</dbReference>
<dbReference type="InterPro" id="IPR014353">
    <property type="entry name" value="Membr-bd_ADH_cyt_c"/>
</dbReference>
<proteinExistence type="predicted"/>
<keyword evidence="5 12" id="KW-0479">Metal-binding</keyword>
<feature type="binding site" description="axial binding residue" evidence="12">
    <location>
        <position position="208"/>
    </location>
    <ligand>
        <name>heme c</name>
        <dbReference type="ChEBI" id="CHEBI:61717"/>
        <label>2</label>
    </ligand>
    <ligandPart>
        <name>Fe</name>
        <dbReference type="ChEBI" id="CHEBI:18248"/>
    </ligandPart>
</feature>
<comment type="subcellular location">
    <subcellularLocation>
        <location evidence="1">Cell membrane</location>
    </subcellularLocation>
</comment>
<evidence type="ECO:0000256" key="6">
    <source>
        <dbReference type="ARBA" id="ARBA00022729"/>
    </source>
</evidence>
<dbReference type="GO" id="GO:0016614">
    <property type="term" value="F:oxidoreductase activity, acting on CH-OH group of donors"/>
    <property type="evidence" value="ECO:0007669"/>
    <property type="project" value="InterPro"/>
</dbReference>
<feature type="binding site" description="covalent" evidence="11">
    <location>
        <position position="207"/>
    </location>
    <ligand>
        <name>heme c</name>
        <dbReference type="ChEBI" id="CHEBI:61717"/>
        <label>2</label>
    </ligand>
</feature>
<feature type="binding site" description="covalent" evidence="11">
    <location>
        <position position="363"/>
    </location>
    <ligand>
        <name>heme c</name>
        <dbReference type="ChEBI" id="CHEBI:61717"/>
        <label>3</label>
    </ligand>
</feature>
<organism evidence="15 16">
    <name type="scientific">Bordetella flabilis</name>
    <dbReference type="NCBI Taxonomy" id="463014"/>
    <lineage>
        <taxon>Bacteria</taxon>
        <taxon>Pseudomonadati</taxon>
        <taxon>Pseudomonadota</taxon>
        <taxon>Betaproteobacteria</taxon>
        <taxon>Burkholderiales</taxon>
        <taxon>Alcaligenaceae</taxon>
        <taxon>Bordetella</taxon>
    </lineage>
</organism>
<feature type="compositionally biased region" description="Low complexity" evidence="13">
    <location>
        <begin position="306"/>
        <end position="324"/>
    </location>
</feature>
<feature type="binding site" description="covalent" evidence="11">
    <location>
        <position position="204"/>
    </location>
    <ligand>
        <name>heme c</name>
        <dbReference type="ChEBI" id="CHEBI:61717"/>
        <label>2</label>
    </ligand>
</feature>
<dbReference type="KEGG" id="bfz:BAU07_06760"/>
<feature type="binding site" description="axial binding residue" evidence="12">
    <location>
        <position position="364"/>
    </location>
    <ligand>
        <name>heme c</name>
        <dbReference type="ChEBI" id="CHEBI:61717"/>
        <label>3</label>
    </ligand>
    <ligandPart>
        <name>Fe</name>
        <dbReference type="ChEBI" id="CHEBI:18248"/>
    </ligandPart>
</feature>
<feature type="binding site" description="covalent" evidence="11">
    <location>
        <position position="61"/>
    </location>
    <ligand>
        <name>heme c</name>
        <dbReference type="ChEBI" id="CHEBI:61717"/>
        <label>1</label>
    </ligand>
</feature>
<evidence type="ECO:0000256" key="2">
    <source>
        <dbReference type="ARBA" id="ARBA00022448"/>
    </source>
</evidence>
<evidence type="ECO:0000256" key="3">
    <source>
        <dbReference type="ARBA" id="ARBA00022475"/>
    </source>
</evidence>
<dbReference type="PANTHER" id="PTHR35008">
    <property type="entry name" value="BLL4482 PROTEIN-RELATED"/>
    <property type="match status" value="1"/>
</dbReference>
<keyword evidence="2" id="KW-0813">Transport</keyword>
<evidence type="ECO:0000256" key="9">
    <source>
        <dbReference type="ARBA" id="ARBA00023004"/>
    </source>
</evidence>
<keyword evidence="3" id="KW-1003">Cell membrane</keyword>
<dbReference type="GO" id="GO:0005506">
    <property type="term" value="F:iron ion binding"/>
    <property type="evidence" value="ECO:0007669"/>
    <property type="project" value="InterPro"/>
</dbReference>
<dbReference type="GO" id="GO:0020037">
    <property type="term" value="F:heme binding"/>
    <property type="evidence" value="ECO:0007669"/>
    <property type="project" value="InterPro"/>
</dbReference>
<dbReference type="AlphaFoldDB" id="A0A193GC52"/>
<dbReference type="GO" id="GO:0005886">
    <property type="term" value="C:plasma membrane"/>
    <property type="evidence" value="ECO:0007669"/>
    <property type="project" value="UniProtKB-SubCell"/>
</dbReference>
<evidence type="ECO:0000256" key="4">
    <source>
        <dbReference type="ARBA" id="ARBA00022617"/>
    </source>
</evidence>
<dbReference type="PROSITE" id="PS51007">
    <property type="entry name" value="CYTC"/>
    <property type="match status" value="3"/>
</dbReference>
<dbReference type="InterPro" id="IPR051459">
    <property type="entry name" value="Cytochrome_c-type_DH"/>
</dbReference>
<evidence type="ECO:0000256" key="11">
    <source>
        <dbReference type="PIRSR" id="PIRSR000018-50"/>
    </source>
</evidence>
<gene>
    <name evidence="15" type="ORF">BAU07_06760</name>
</gene>
<feature type="region of interest" description="Disordered" evidence="13">
    <location>
        <begin position="302"/>
        <end position="334"/>
    </location>
</feature>
<keyword evidence="8" id="KW-0249">Electron transport</keyword>
<keyword evidence="6" id="KW-0732">Signal</keyword>
<protein>
    <submittedName>
        <fullName evidence="15">Cytochrome C</fullName>
    </submittedName>
</protein>
<keyword evidence="9 12" id="KW-0408">Iron</keyword>
<keyword evidence="7" id="KW-0677">Repeat</keyword>
<dbReference type="Pfam" id="PF00034">
    <property type="entry name" value="Cytochrom_C"/>
    <property type="match status" value="2"/>
</dbReference>
<dbReference type="InterPro" id="IPR008168">
    <property type="entry name" value="Cyt_C_IC"/>
</dbReference>
<dbReference type="STRING" id="463014.BAU07_06760"/>
<dbReference type="GO" id="GO:0009055">
    <property type="term" value="F:electron transfer activity"/>
    <property type="evidence" value="ECO:0007669"/>
    <property type="project" value="InterPro"/>
</dbReference>
<dbReference type="PROSITE" id="PS51257">
    <property type="entry name" value="PROKAR_LIPOPROTEIN"/>
    <property type="match status" value="1"/>
</dbReference>
<dbReference type="Pfam" id="PF13442">
    <property type="entry name" value="Cytochrome_CBB3"/>
    <property type="match status" value="1"/>
</dbReference>
<feature type="binding site" description="covalent" evidence="11">
    <location>
        <position position="58"/>
    </location>
    <ligand>
        <name>heme c</name>
        <dbReference type="ChEBI" id="CHEBI:61717"/>
        <label>1</label>
    </ligand>
</feature>
<dbReference type="OrthoDB" id="9809720at2"/>
<feature type="binding site" description="covalent" evidence="11">
    <location>
        <position position="360"/>
    </location>
    <ligand>
        <name>heme c</name>
        <dbReference type="ChEBI" id="CHEBI:61717"/>
        <label>3</label>
    </ligand>
</feature>
<evidence type="ECO:0000313" key="15">
    <source>
        <dbReference type="EMBL" id="ANN76854.1"/>
    </source>
</evidence>
<dbReference type="InterPro" id="IPR036909">
    <property type="entry name" value="Cyt_c-like_dom_sf"/>
</dbReference>
<sequence>MKGRVIAAAVLALVIAGGVAACSFAWRNAIEPVDPPAPASFDSASVARGAQLAALGDCLSCHTAAGGKPYAGGTPLQTPFGTLYSTNITPDPDTGIGRWSLAAFARAMREGVARDGHLLYPAFPYPHFTRMSDQDIKDLYAYVMTRTPAKAPPRDNDLVFPLGYRPLIAGWNLFFLHPGPLPEDTTQSAEWLRGRYLVEGPGHCAACHTPMNALGAEEGGKPFAGGHIEGWDVPPLNALGHGQRPWTVAQLTSYLRTGLASEHGAAAGPMEPVTRALSLVSESDVRAMAVYLLSLDPQAPADTPVQAQASSTPALAPSPAQAPTGAATRDAAPAQAVSLNASRADAERLTRGAALFSATCAACHAASAPMTTIGGRPSLALSSVVNADSSRNAINLILQGIPLRGSSASHYMPAFAQTLSDGQIADVLAYLRVNIAQRPAWPATEDMVAKVRKEDQSK</sequence>
<feature type="binding site" description="axial binding residue" evidence="12">
    <location>
        <position position="62"/>
    </location>
    <ligand>
        <name>heme c</name>
        <dbReference type="ChEBI" id="CHEBI:61717"/>
        <label>1</label>
    </ligand>
    <ligandPart>
        <name>Fe</name>
        <dbReference type="ChEBI" id="CHEBI:18248"/>
    </ligandPart>
</feature>
<dbReference type="PRINTS" id="PR00605">
    <property type="entry name" value="CYTCHROMECIC"/>
</dbReference>
<evidence type="ECO:0000256" key="10">
    <source>
        <dbReference type="ARBA" id="ARBA00023136"/>
    </source>
</evidence>
<evidence type="ECO:0000256" key="7">
    <source>
        <dbReference type="ARBA" id="ARBA00022737"/>
    </source>
</evidence>
<evidence type="ECO:0000256" key="5">
    <source>
        <dbReference type="ARBA" id="ARBA00022723"/>
    </source>
</evidence>
<evidence type="ECO:0000256" key="13">
    <source>
        <dbReference type="SAM" id="MobiDB-lite"/>
    </source>
</evidence>
<evidence type="ECO:0000256" key="8">
    <source>
        <dbReference type="ARBA" id="ARBA00022982"/>
    </source>
</evidence>